<accession>J3JK01</accession>
<protein>
    <submittedName>
        <fullName evidence="1">Uncharacterized protein</fullName>
    </submittedName>
</protein>
<gene>
    <name evidence="1" type="ORF">HMPREF1129_0630</name>
</gene>
<dbReference type="EMBL" id="ALJK01000112">
    <property type="protein sequence ID" value="EJN84934.1"/>
    <property type="molecule type" value="Genomic_DNA"/>
</dbReference>
<reference evidence="1 2" key="1">
    <citation type="submission" date="2012-07" db="EMBL/GenBank/DDBJ databases">
        <authorList>
            <person name="Durkin A.S."/>
            <person name="McCorrison J."/>
            <person name="Torralba M."/>
            <person name="Gillis M."/>
            <person name="Methe B."/>
            <person name="Sutton G."/>
            <person name="Nelson K.E."/>
        </authorList>
    </citation>
    <scope>NUCLEOTIDE SEQUENCE [LARGE SCALE GENOMIC DNA]</scope>
    <source>
        <strain evidence="2">ATCC 12104 / DSM 43013 / CCUG 2238 / JCM 8349 / NCTC 10301 / Howell 279</strain>
    </source>
</reference>
<proteinExistence type="predicted"/>
<name>J3JK01_ACTNH</name>
<dbReference type="AlphaFoldDB" id="J3JK01"/>
<evidence type="ECO:0000313" key="2">
    <source>
        <dbReference type="Proteomes" id="UP000007814"/>
    </source>
</evidence>
<comment type="caution">
    <text evidence="1">The sequence shown here is derived from an EMBL/GenBank/DDBJ whole genome shotgun (WGS) entry which is preliminary data.</text>
</comment>
<dbReference type="PATRIC" id="fig|1115803.3.peg.1258"/>
<dbReference type="Proteomes" id="UP000007814">
    <property type="component" value="Unassembled WGS sequence"/>
</dbReference>
<evidence type="ECO:0000313" key="1">
    <source>
        <dbReference type="EMBL" id="EJN84934.1"/>
    </source>
</evidence>
<organism evidence="1 2">
    <name type="scientific">Actinomyces naeslundii (strain ATCC 12104 / DSM 43013 / CCUG 2238 / JCM 8349 / NCTC 10301 / Howell 279)</name>
    <dbReference type="NCBI Taxonomy" id="1115803"/>
    <lineage>
        <taxon>Bacteria</taxon>
        <taxon>Bacillati</taxon>
        <taxon>Actinomycetota</taxon>
        <taxon>Actinomycetes</taxon>
        <taxon>Actinomycetales</taxon>
        <taxon>Actinomycetaceae</taxon>
        <taxon>Actinomyces</taxon>
    </lineage>
</organism>
<dbReference type="eggNOG" id="ENOG5031I50">
    <property type="taxonomic scope" value="Bacteria"/>
</dbReference>
<sequence length="180" mass="19118">MSVSGEIHRGRRRATESGYPLFFAGSVSLHTQDDRDRIVAVMAQRDRPAPWGRYLPSEAVLNSVGNSAVQTQGRASPSISDKLNLAPVDVLGQDNRGGAISATIRVLRVCLAPGLDESLLGRPSGSQVLGRARSLLLRATAGLTELARGEGALCEDGAGLIELGLEVRNMHQVRAHCQNG</sequence>